<evidence type="ECO:0000313" key="2">
    <source>
        <dbReference type="EMBL" id="RHM04499.1"/>
    </source>
</evidence>
<comment type="caution">
    <text evidence="2">The sequence shown here is derived from an EMBL/GenBank/DDBJ whole genome shotgun (WGS) entry which is preliminary data.</text>
</comment>
<feature type="transmembrane region" description="Helical" evidence="1">
    <location>
        <begin position="41"/>
        <end position="65"/>
    </location>
</feature>
<accession>A0A415NVK0</accession>
<keyword evidence="1" id="KW-0812">Transmembrane</keyword>
<name>A0A415NVK0_9FIRM</name>
<reference evidence="2 3" key="1">
    <citation type="submission" date="2018-08" db="EMBL/GenBank/DDBJ databases">
        <title>A genome reference for cultivated species of the human gut microbiota.</title>
        <authorList>
            <person name="Zou Y."/>
            <person name="Xue W."/>
            <person name="Luo G."/>
        </authorList>
    </citation>
    <scope>NUCLEOTIDE SEQUENCE [LARGE SCALE GENOMIC DNA]</scope>
    <source>
        <strain evidence="2 3">AF35-6BH</strain>
    </source>
</reference>
<gene>
    <name evidence="2" type="ORF">DWZ83_10780</name>
</gene>
<evidence type="ECO:0000256" key="1">
    <source>
        <dbReference type="SAM" id="Phobius"/>
    </source>
</evidence>
<organism evidence="2 3">
    <name type="scientific">Amedibacillus dolichus</name>
    <dbReference type="NCBI Taxonomy" id="31971"/>
    <lineage>
        <taxon>Bacteria</taxon>
        <taxon>Bacillati</taxon>
        <taxon>Bacillota</taxon>
        <taxon>Erysipelotrichia</taxon>
        <taxon>Erysipelotrichales</taxon>
        <taxon>Erysipelotrichaceae</taxon>
        <taxon>Amedibacillus</taxon>
    </lineage>
</organism>
<dbReference type="InterPro" id="IPR025912">
    <property type="entry name" value="YrvL"/>
</dbReference>
<feature type="transmembrane region" description="Helical" evidence="1">
    <location>
        <begin position="12"/>
        <end position="35"/>
    </location>
</feature>
<keyword evidence="1" id="KW-1133">Transmembrane helix</keyword>
<keyword evidence="1" id="KW-0472">Membrane</keyword>
<dbReference type="AlphaFoldDB" id="A0A415NVK0"/>
<dbReference type="Pfam" id="PF14184">
    <property type="entry name" value="YrvL"/>
    <property type="match status" value="1"/>
</dbReference>
<protein>
    <submittedName>
        <fullName evidence="2">Uncharacterized protein</fullName>
    </submittedName>
</protein>
<sequence>MGFFKKNKEKLITFIICGTIFIAVLSVIALFSGAIMRLFGFQYHSVGSIILFFVIATIVSYPINLIAGGFPKALYKLKRISKKSTIGLYLILDTIATCFGLMIVDYCMSTIFASDLSILVISFILALPGIGDFKNM</sequence>
<dbReference type="OrthoDB" id="1653529at2"/>
<dbReference type="Proteomes" id="UP000284868">
    <property type="component" value="Unassembled WGS sequence"/>
</dbReference>
<feature type="transmembrane region" description="Helical" evidence="1">
    <location>
        <begin position="86"/>
        <end position="104"/>
    </location>
</feature>
<dbReference type="RefSeq" id="WP_117517436.1">
    <property type="nucleotide sequence ID" value="NZ_QRPK01000131.1"/>
</dbReference>
<keyword evidence="3" id="KW-1185">Reference proteome</keyword>
<proteinExistence type="predicted"/>
<dbReference type="EMBL" id="QRPK01000131">
    <property type="protein sequence ID" value="RHM04499.1"/>
    <property type="molecule type" value="Genomic_DNA"/>
</dbReference>
<evidence type="ECO:0000313" key="3">
    <source>
        <dbReference type="Proteomes" id="UP000284868"/>
    </source>
</evidence>
<feature type="transmembrane region" description="Helical" evidence="1">
    <location>
        <begin position="110"/>
        <end position="130"/>
    </location>
</feature>